<evidence type="ECO:0000313" key="3">
    <source>
        <dbReference type="Proteomes" id="UP000095657"/>
    </source>
</evidence>
<dbReference type="AlphaFoldDB" id="A0A174P0A3"/>
<protein>
    <submittedName>
        <fullName evidence="1">Uncharacterized protein</fullName>
    </submittedName>
</protein>
<evidence type="ECO:0000313" key="2">
    <source>
        <dbReference type="EMBL" id="CUQ03729.1"/>
    </source>
</evidence>
<evidence type="ECO:0000313" key="1">
    <source>
        <dbReference type="EMBL" id="CUP52200.1"/>
    </source>
</evidence>
<dbReference type="Proteomes" id="UP000095657">
    <property type="component" value="Unassembled WGS sequence"/>
</dbReference>
<reference evidence="3 4" key="1">
    <citation type="submission" date="2015-09" db="EMBL/GenBank/DDBJ databases">
        <authorList>
            <consortium name="Pathogen Informatics"/>
        </authorList>
    </citation>
    <scope>NUCLEOTIDE SEQUENCE [LARGE SCALE GENOMIC DNA]</scope>
    <source>
        <strain evidence="1 3">2789STDY5834880</strain>
        <strain evidence="2 4">2789STDY5834946</strain>
    </source>
</reference>
<gene>
    <name evidence="1" type="ORF">ERS852494_02444</name>
    <name evidence="2" type="ORF">ERS852558_01640</name>
</gene>
<name>A0A174P0A3_9BACE</name>
<sequence>MKRLERLFRKIGEADVHVWGYSTINIRPNEEA</sequence>
<accession>A0A174P0A3</accession>
<evidence type="ECO:0000313" key="4">
    <source>
        <dbReference type="Proteomes" id="UP000095725"/>
    </source>
</evidence>
<proteinExistence type="predicted"/>
<dbReference type="EMBL" id="CZAI01000005">
    <property type="protein sequence ID" value="CUP52200.1"/>
    <property type="molecule type" value="Genomic_DNA"/>
</dbReference>
<dbReference type="STRING" id="47678.ERS852494_02444"/>
<dbReference type="Proteomes" id="UP000095725">
    <property type="component" value="Unassembled WGS sequence"/>
</dbReference>
<organism evidence="1 3">
    <name type="scientific">Bacteroides caccae</name>
    <dbReference type="NCBI Taxonomy" id="47678"/>
    <lineage>
        <taxon>Bacteria</taxon>
        <taxon>Pseudomonadati</taxon>
        <taxon>Bacteroidota</taxon>
        <taxon>Bacteroidia</taxon>
        <taxon>Bacteroidales</taxon>
        <taxon>Bacteroidaceae</taxon>
        <taxon>Bacteroides</taxon>
    </lineage>
</organism>
<dbReference type="EMBL" id="CZBL01000005">
    <property type="protein sequence ID" value="CUQ03729.1"/>
    <property type="molecule type" value="Genomic_DNA"/>
</dbReference>